<dbReference type="CDD" id="cd00293">
    <property type="entry name" value="USP-like"/>
    <property type="match status" value="1"/>
</dbReference>
<dbReference type="PANTHER" id="PTHR46268">
    <property type="entry name" value="STRESS RESPONSE PROTEIN NHAX"/>
    <property type="match status" value="1"/>
</dbReference>
<dbReference type="Proteomes" id="UP000516122">
    <property type="component" value="Chromosome"/>
</dbReference>
<dbReference type="RefSeq" id="WP_002383283.1">
    <property type="nucleotide sequence ID" value="NZ_CABGRP010000003.1"/>
</dbReference>
<dbReference type="EMBL" id="CP060804">
    <property type="protein sequence ID" value="QNP37554.1"/>
    <property type="molecule type" value="Genomic_DNA"/>
</dbReference>
<gene>
    <name evidence="4" type="ORF">H9Q64_13985</name>
</gene>
<evidence type="ECO:0000259" key="3">
    <source>
        <dbReference type="Pfam" id="PF00582"/>
    </source>
</evidence>
<dbReference type="SUPFAM" id="SSF52402">
    <property type="entry name" value="Adenine nucleotide alpha hydrolases-like"/>
    <property type="match status" value="1"/>
</dbReference>
<keyword evidence="2" id="KW-0963">Cytoplasm</keyword>
<evidence type="ECO:0000256" key="2">
    <source>
        <dbReference type="PIRNR" id="PIRNR006276"/>
    </source>
</evidence>
<organism evidence="4 5">
    <name type="scientific">Enterococcus faecalis</name>
    <name type="common">Streptococcus faecalis</name>
    <dbReference type="NCBI Taxonomy" id="1351"/>
    <lineage>
        <taxon>Bacteria</taxon>
        <taxon>Bacillati</taxon>
        <taxon>Bacillota</taxon>
        <taxon>Bacilli</taxon>
        <taxon>Lactobacillales</taxon>
        <taxon>Enterococcaceae</taxon>
        <taxon>Enterococcus</taxon>
    </lineage>
</organism>
<dbReference type="PIRSF" id="PIRSF006276">
    <property type="entry name" value="UspA"/>
    <property type="match status" value="1"/>
</dbReference>
<proteinExistence type="inferred from homology"/>
<dbReference type="Gene3D" id="3.40.50.620">
    <property type="entry name" value="HUPs"/>
    <property type="match status" value="1"/>
</dbReference>
<reference evidence="4 5" key="1">
    <citation type="submission" date="2020-08" db="EMBL/GenBank/DDBJ databases">
        <title>Enterococcus faecalis SF28073 genome assembly.</title>
        <authorList>
            <person name="Duerkop B.A."/>
            <person name="Johnson C.N."/>
        </authorList>
    </citation>
    <scope>NUCLEOTIDE SEQUENCE [LARGE SCALE GENOMIC DNA]</scope>
    <source>
        <strain evidence="4 5">SF28073</strain>
    </source>
</reference>
<sequence>MEEQMYKNILVGVDGSDQANLAYERAIEVARRNGSRVIVANILENQVYTMMGYSTLNDQLIDQETAAAEELMTDCKKYAESVDFHNVETVTMFGSPKEVMSHELPEKYNVDLIMVGQSGLNAVERVVMGSVSSYIIRQAPCDVLIVHSEEK</sequence>
<dbReference type="InterPro" id="IPR006016">
    <property type="entry name" value="UspA"/>
</dbReference>
<evidence type="ECO:0000256" key="1">
    <source>
        <dbReference type="ARBA" id="ARBA00008791"/>
    </source>
</evidence>
<feature type="domain" description="UspA" evidence="3">
    <location>
        <begin position="5"/>
        <end position="147"/>
    </location>
</feature>
<name>A0A7H0FND8_ENTFL</name>
<dbReference type="GO" id="GO:0005737">
    <property type="term" value="C:cytoplasm"/>
    <property type="evidence" value="ECO:0007669"/>
    <property type="project" value="UniProtKB-SubCell"/>
</dbReference>
<dbReference type="PRINTS" id="PR01438">
    <property type="entry name" value="UNVRSLSTRESS"/>
</dbReference>
<comment type="subcellular location">
    <subcellularLocation>
        <location evidence="2">Cytoplasm</location>
    </subcellularLocation>
</comment>
<dbReference type="InterPro" id="IPR014729">
    <property type="entry name" value="Rossmann-like_a/b/a_fold"/>
</dbReference>
<evidence type="ECO:0000313" key="5">
    <source>
        <dbReference type="Proteomes" id="UP000516122"/>
    </source>
</evidence>
<evidence type="ECO:0000313" key="4">
    <source>
        <dbReference type="EMBL" id="QNP37554.1"/>
    </source>
</evidence>
<dbReference type="Pfam" id="PF00582">
    <property type="entry name" value="Usp"/>
    <property type="match status" value="1"/>
</dbReference>
<dbReference type="AlphaFoldDB" id="A0A7H0FND8"/>
<dbReference type="PANTHER" id="PTHR46268:SF6">
    <property type="entry name" value="UNIVERSAL STRESS PROTEIN UP12"/>
    <property type="match status" value="1"/>
</dbReference>
<accession>A0A7H0FND8</accession>
<comment type="similarity">
    <text evidence="1 2">Belongs to the universal stress protein A family.</text>
</comment>
<protein>
    <recommendedName>
        <fullName evidence="2">Universal stress protein</fullName>
    </recommendedName>
</protein>
<dbReference type="InterPro" id="IPR006015">
    <property type="entry name" value="Universal_stress_UspA"/>
</dbReference>